<dbReference type="Gene3D" id="3.40.50.300">
    <property type="entry name" value="P-loop containing nucleotide triphosphate hydrolases"/>
    <property type="match status" value="1"/>
</dbReference>
<protein>
    <recommendedName>
        <fullName evidence="4">ABC transporter domain-containing protein</fullName>
    </recommendedName>
</protein>
<dbReference type="InterPro" id="IPR051120">
    <property type="entry name" value="ABC_AA/LPS_Transport"/>
</dbReference>
<keyword evidence="2" id="KW-0547">Nucleotide-binding</keyword>
<dbReference type="SUPFAM" id="SSF52540">
    <property type="entry name" value="P-loop containing nucleoside triphosphate hydrolases"/>
    <property type="match status" value="1"/>
</dbReference>
<evidence type="ECO:0000256" key="3">
    <source>
        <dbReference type="ARBA" id="ARBA00022840"/>
    </source>
</evidence>
<proteinExistence type="predicted"/>
<evidence type="ECO:0000256" key="2">
    <source>
        <dbReference type="ARBA" id="ARBA00022741"/>
    </source>
</evidence>
<evidence type="ECO:0000256" key="1">
    <source>
        <dbReference type="ARBA" id="ARBA00022448"/>
    </source>
</evidence>
<dbReference type="AlphaFoldDB" id="A0A6N4DMP1"/>
<reference evidence="5 6" key="1">
    <citation type="submission" date="2018-01" db="EMBL/GenBank/DDBJ databases">
        <title>Novel co-symbiosis in the lucinid bivalve Phacoides pectinatus.</title>
        <authorList>
            <person name="Lim S.J."/>
            <person name="Davis B.G."/>
            <person name="Gill D.E."/>
            <person name="Engel A.S."/>
            <person name="Anderson L.C."/>
            <person name="Campbell B.J."/>
        </authorList>
    </citation>
    <scope>NUCLEOTIDE SEQUENCE [LARGE SCALE GENOMIC DNA]</scope>
    <source>
        <strain evidence="5">N3_P5</strain>
    </source>
</reference>
<dbReference type="InterPro" id="IPR003593">
    <property type="entry name" value="AAA+_ATPase"/>
</dbReference>
<dbReference type="Pfam" id="PF00005">
    <property type="entry name" value="ABC_tran"/>
    <property type="match status" value="1"/>
</dbReference>
<dbReference type="InterPro" id="IPR003439">
    <property type="entry name" value="ABC_transporter-like_ATP-bd"/>
</dbReference>
<name>A0A6N4DMP1_9GAMM</name>
<dbReference type="GO" id="GO:0016887">
    <property type="term" value="F:ATP hydrolysis activity"/>
    <property type="evidence" value="ECO:0007669"/>
    <property type="project" value="InterPro"/>
</dbReference>
<dbReference type="InterPro" id="IPR027417">
    <property type="entry name" value="P-loop_NTPase"/>
</dbReference>
<dbReference type="PANTHER" id="PTHR45772">
    <property type="entry name" value="CONSERVED COMPONENT OF ABC TRANSPORTER FOR NATURAL AMINO ACIDS-RELATED"/>
    <property type="match status" value="1"/>
</dbReference>
<gene>
    <name evidence="5" type="ORF">C3L24_13120</name>
</gene>
<sequence>MDWILETRDICHSYGAMPILRGVSIAIPAERITAIVGPPGCGKSTLVDLICGYARPDSGDILFEGRSIAGLLPTQIAAAGLVRTFEQGNLYDQLTVADHLILSARNSDVSSDQPYQQWRKDSQIMKEGLRILATVGLTSAPLNTRVGTLSPWQRKRLDLALVLLEPRSLVFWEEPMQGLSEEHVERIRGRIARLRELEKTVVLTTADECHATRLADQVIDLSAVGGRTNESIGTTQISEPEYR</sequence>
<dbReference type="Proteomes" id="UP000250928">
    <property type="component" value="Unassembled WGS sequence"/>
</dbReference>
<dbReference type="GO" id="GO:0005886">
    <property type="term" value="C:plasma membrane"/>
    <property type="evidence" value="ECO:0007669"/>
    <property type="project" value="TreeGrafter"/>
</dbReference>
<comment type="caution">
    <text evidence="5">The sequence shown here is derived from an EMBL/GenBank/DDBJ whole genome shotgun (WGS) entry which is preliminary data.</text>
</comment>
<evidence type="ECO:0000313" key="6">
    <source>
        <dbReference type="Proteomes" id="UP000250928"/>
    </source>
</evidence>
<evidence type="ECO:0000313" key="5">
    <source>
        <dbReference type="EMBL" id="PUD98244.1"/>
    </source>
</evidence>
<accession>A0A6N4DMP1</accession>
<dbReference type="GO" id="GO:0005524">
    <property type="term" value="F:ATP binding"/>
    <property type="evidence" value="ECO:0007669"/>
    <property type="project" value="UniProtKB-KW"/>
</dbReference>
<dbReference type="EMBL" id="PQCO01000315">
    <property type="protein sequence ID" value="PUD98244.1"/>
    <property type="molecule type" value="Genomic_DNA"/>
</dbReference>
<organism evidence="5 6">
    <name type="scientific">Candidatus Sedimenticola endophacoides</name>
    <dbReference type="NCBI Taxonomy" id="2548426"/>
    <lineage>
        <taxon>Bacteria</taxon>
        <taxon>Pseudomonadati</taxon>
        <taxon>Pseudomonadota</taxon>
        <taxon>Gammaproteobacteria</taxon>
        <taxon>Chromatiales</taxon>
        <taxon>Sedimenticolaceae</taxon>
        <taxon>Sedimenticola</taxon>
    </lineage>
</organism>
<feature type="domain" description="ABC transporter" evidence="4">
    <location>
        <begin position="5"/>
        <end position="241"/>
    </location>
</feature>
<dbReference type="SMART" id="SM00382">
    <property type="entry name" value="AAA"/>
    <property type="match status" value="1"/>
</dbReference>
<keyword evidence="1" id="KW-0813">Transport</keyword>
<evidence type="ECO:0000259" key="4">
    <source>
        <dbReference type="PROSITE" id="PS50893"/>
    </source>
</evidence>
<keyword evidence="3" id="KW-0067">ATP-binding</keyword>
<dbReference type="PROSITE" id="PS50893">
    <property type="entry name" value="ABC_TRANSPORTER_2"/>
    <property type="match status" value="1"/>
</dbReference>